<name>A0ABY6TXJ4_BIOOC</name>
<dbReference type="Gene3D" id="2.60.120.560">
    <property type="entry name" value="Exo-inulinase, domain 1"/>
    <property type="match status" value="1"/>
</dbReference>
<proteinExistence type="predicted"/>
<dbReference type="EMBL" id="CABFNS010000705">
    <property type="protein sequence ID" value="VUC23395.1"/>
    <property type="molecule type" value="Genomic_DNA"/>
</dbReference>
<evidence type="ECO:0000313" key="2">
    <source>
        <dbReference type="Proteomes" id="UP000766486"/>
    </source>
</evidence>
<keyword evidence="2" id="KW-1185">Reference proteome</keyword>
<reference evidence="1 2" key="1">
    <citation type="submission" date="2019-06" db="EMBL/GenBank/DDBJ databases">
        <authorList>
            <person name="Broberg M."/>
        </authorList>
    </citation>
    <scope>NUCLEOTIDE SEQUENCE [LARGE SCALE GENOMIC DNA]</scope>
</reference>
<protein>
    <recommendedName>
        <fullName evidence="3">ADP-ribosylglycohydrolase</fullName>
    </recommendedName>
</protein>
<gene>
    <name evidence="1" type="ORF">CLO192961_LOCUS117172</name>
</gene>
<sequence>MSSHTEPRPLPEDYLHRVYAGVLGKLIGVYIGRPYEGWTHQRVLEELGHVRYYINDHFHEPLVITDDDVSGTFQFVRALEEHGVSENLTSKQIGQTWLNNVIEHRTIFWWSGRGISTEHTAFLNLKSGIPAPLSGSIDTNGKTVAEQIGAQIFIDGWALVSPGNPKLAAKFAKAAGSVSHDGESVYAAQLWAAMEAEAFYTKDVDRLLDIGLSLIPQDSLIAHVIGHVRQWVTEDGDWLKTRQRIEDKYGYEKFHGICHVVPNHAVMIMTILYAADDFDEAMHIINTCGWDTDCNSGNVGCLVAIINGMSSFDGRDWRGPIADRALISSADGGYSINNAARIALNIANMGRQLKGLEPMEAPKGGAQYHFTLPGSVQGFQVHRGDDSQGTASVSQGLDEHGNAALAIKLNQLGSDVPIEVSTQTFTPQEIKIMRTYDLMASPLVYPGQTIHFNVSSSSDSSGDALVGVRLQVYTNNEDLRAVDASELLLSPGKTASLELLIPDDMESQPIHRIGLAIRSRSEIKFDGTIWLERLYWRGAPTMTIRRPKSRPCDFWYRSWVNGADSLNRKLDRSLYVSQAKGEGIILYGTRDWDNYRVVVPKFTVILGTPSGVAIRAQGLNRYYSLVFVKGGRISIVKALDSERITLVSAEFQWTLDEDYHITIEAHGGTIIARVGDISLTATDSQYKNGALGLIATDGSISTDEIRVEALQ</sequence>
<evidence type="ECO:0008006" key="3">
    <source>
        <dbReference type="Google" id="ProtNLM"/>
    </source>
</evidence>
<comment type="caution">
    <text evidence="1">The sequence shown here is derived from an EMBL/GenBank/DDBJ whole genome shotgun (WGS) entry which is preliminary data.</text>
</comment>
<evidence type="ECO:0000313" key="1">
    <source>
        <dbReference type="EMBL" id="VUC23395.1"/>
    </source>
</evidence>
<organism evidence="1 2">
    <name type="scientific">Bionectria ochroleuca</name>
    <name type="common">Gliocladium roseum</name>
    <dbReference type="NCBI Taxonomy" id="29856"/>
    <lineage>
        <taxon>Eukaryota</taxon>
        <taxon>Fungi</taxon>
        <taxon>Dikarya</taxon>
        <taxon>Ascomycota</taxon>
        <taxon>Pezizomycotina</taxon>
        <taxon>Sordariomycetes</taxon>
        <taxon>Hypocreomycetidae</taxon>
        <taxon>Hypocreales</taxon>
        <taxon>Bionectriaceae</taxon>
        <taxon>Clonostachys</taxon>
    </lineage>
</organism>
<dbReference type="Pfam" id="PF03747">
    <property type="entry name" value="ADP_ribosyl_GH"/>
    <property type="match status" value="1"/>
</dbReference>
<dbReference type="InterPro" id="IPR036705">
    <property type="entry name" value="Ribosyl_crysJ1_sf"/>
</dbReference>
<dbReference type="Gene3D" id="1.10.4080.10">
    <property type="entry name" value="ADP-ribosylation/Crystallin J1"/>
    <property type="match status" value="1"/>
</dbReference>
<dbReference type="Proteomes" id="UP000766486">
    <property type="component" value="Unassembled WGS sequence"/>
</dbReference>
<dbReference type="InterPro" id="IPR005502">
    <property type="entry name" value="Ribosyl_crysJ1"/>
</dbReference>
<dbReference type="SUPFAM" id="SSF101478">
    <property type="entry name" value="ADP-ribosylglycohydrolase"/>
    <property type="match status" value="1"/>
</dbReference>
<accession>A0ABY6TXJ4</accession>